<organism evidence="4 5">
    <name type="scientific">Streptomyces finlayi</name>
    <dbReference type="NCBI Taxonomy" id="67296"/>
    <lineage>
        <taxon>Bacteria</taxon>
        <taxon>Bacillati</taxon>
        <taxon>Actinomycetota</taxon>
        <taxon>Actinomycetes</taxon>
        <taxon>Kitasatosporales</taxon>
        <taxon>Streptomycetaceae</taxon>
        <taxon>Streptomyces</taxon>
    </lineage>
</organism>
<feature type="domain" description="DUF8017" evidence="3">
    <location>
        <begin position="186"/>
        <end position="380"/>
    </location>
</feature>
<reference evidence="4" key="2">
    <citation type="submission" date="2020-09" db="EMBL/GenBank/DDBJ databases">
        <authorList>
            <person name="Sun Q."/>
            <person name="Ohkuma M."/>
        </authorList>
    </citation>
    <scope>NUCLEOTIDE SEQUENCE</scope>
    <source>
        <strain evidence="4">JCM 4637</strain>
    </source>
</reference>
<dbReference type="InterPro" id="IPR058330">
    <property type="entry name" value="DUF8017"/>
</dbReference>
<feature type="compositionally biased region" description="Low complexity" evidence="1">
    <location>
        <begin position="51"/>
        <end position="71"/>
    </location>
</feature>
<keyword evidence="2" id="KW-0812">Transmembrane</keyword>
<dbReference type="Proteomes" id="UP000638353">
    <property type="component" value="Unassembled WGS sequence"/>
</dbReference>
<feature type="region of interest" description="Disordered" evidence="1">
    <location>
        <begin position="134"/>
        <end position="186"/>
    </location>
</feature>
<feature type="compositionally biased region" description="Low complexity" evidence="1">
    <location>
        <begin position="159"/>
        <end position="170"/>
    </location>
</feature>
<comment type="caution">
    <text evidence="4">The sequence shown here is derived from an EMBL/GenBank/DDBJ whole genome shotgun (WGS) entry which is preliminary data.</text>
</comment>
<dbReference type="AlphaFoldDB" id="A0A919CCY6"/>
<evidence type="ECO:0000256" key="2">
    <source>
        <dbReference type="SAM" id="Phobius"/>
    </source>
</evidence>
<name>A0A919CCY6_9ACTN</name>
<proteinExistence type="predicted"/>
<feature type="compositionally biased region" description="Pro residues" evidence="1">
    <location>
        <begin position="30"/>
        <end position="50"/>
    </location>
</feature>
<feature type="compositionally biased region" description="Low complexity" evidence="1">
    <location>
        <begin position="1"/>
        <end position="29"/>
    </location>
</feature>
<evidence type="ECO:0000259" key="3">
    <source>
        <dbReference type="Pfam" id="PF26056"/>
    </source>
</evidence>
<protein>
    <recommendedName>
        <fullName evidence="3">DUF8017 domain-containing protein</fullName>
    </recommendedName>
</protein>
<dbReference type="Pfam" id="PF26056">
    <property type="entry name" value="DUF8017"/>
    <property type="match status" value="1"/>
</dbReference>
<dbReference type="EMBL" id="BMVC01000015">
    <property type="protein sequence ID" value="GHD09228.1"/>
    <property type="molecule type" value="Genomic_DNA"/>
</dbReference>
<feature type="transmembrane region" description="Helical" evidence="2">
    <location>
        <begin position="110"/>
        <end position="133"/>
    </location>
</feature>
<accession>A0A919CCY6</accession>
<gene>
    <name evidence="4" type="ORF">GCM10010334_63340</name>
</gene>
<sequence length="381" mass="39065">MWPGQQPPGGEQNPQDQNQNPYQQPGYQSTPPPGGPPMPPPPPGQPPTQPPGGYQQPGYQQPPTQPGYGYPSAPTPPPGGFGHQEPYTVPMQAGPPGPGGGPGNDRKKTIITASIAGVVVVAALAVTGIFVLGGDKDEEKPPPVAAPKTTQPAAGGDSAPATTDPNTPAPGAGGSTGNPRAGIDAKPTVPGWKVVINPKHGAIFDVPPEWDVQSTDTLIGFEDAKNPTGPAVAIMSAPATLKEQWCMTDEDGDGDQDKTALSHVGTTGTIKGAKNTAEVAQGQAGNWVFGGYDQKRTGKINVTKGKPFTTTAGVEGSISIGTAVGVKKPNKCTTDGKSLAFGFKNAKGDFRTFVFHSAKGVKDEVPDATVMKILGTLRLVP</sequence>
<evidence type="ECO:0000313" key="5">
    <source>
        <dbReference type="Proteomes" id="UP000638353"/>
    </source>
</evidence>
<dbReference type="RefSeq" id="WP_189826246.1">
    <property type="nucleotide sequence ID" value="NZ_BMVC01000015.1"/>
</dbReference>
<keyword evidence="2" id="KW-0472">Membrane</keyword>
<reference evidence="4" key="1">
    <citation type="journal article" date="2014" name="Int. J. Syst. Evol. Microbiol.">
        <title>Complete genome sequence of Corynebacterium casei LMG S-19264T (=DSM 44701T), isolated from a smear-ripened cheese.</title>
        <authorList>
            <consortium name="US DOE Joint Genome Institute (JGI-PGF)"/>
            <person name="Walter F."/>
            <person name="Albersmeier A."/>
            <person name="Kalinowski J."/>
            <person name="Ruckert C."/>
        </authorList>
    </citation>
    <scope>NUCLEOTIDE SEQUENCE</scope>
    <source>
        <strain evidence="4">JCM 4637</strain>
    </source>
</reference>
<evidence type="ECO:0000256" key="1">
    <source>
        <dbReference type="SAM" id="MobiDB-lite"/>
    </source>
</evidence>
<keyword evidence="2" id="KW-1133">Transmembrane helix</keyword>
<evidence type="ECO:0000313" key="4">
    <source>
        <dbReference type="EMBL" id="GHD09228.1"/>
    </source>
</evidence>
<feature type="region of interest" description="Disordered" evidence="1">
    <location>
        <begin position="1"/>
        <end position="106"/>
    </location>
</feature>